<protein>
    <submittedName>
        <fullName evidence="3">ComF family protein</fullName>
    </submittedName>
</protein>
<keyword evidence="4" id="KW-1185">Reference proteome</keyword>
<feature type="domain" description="Phosphoribosyltransferase" evidence="2">
    <location>
        <begin position="138"/>
        <end position="229"/>
    </location>
</feature>
<comment type="similarity">
    <text evidence="1">Belongs to the ComF/GntX family.</text>
</comment>
<proteinExistence type="inferred from homology"/>
<dbReference type="SUPFAM" id="SSF53271">
    <property type="entry name" value="PRTase-like"/>
    <property type="match status" value="1"/>
</dbReference>
<evidence type="ECO:0000259" key="2">
    <source>
        <dbReference type="Pfam" id="PF00156"/>
    </source>
</evidence>
<dbReference type="PANTHER" id="PTHR47505">
    <property type="entry name" value="DNA UTILIZATION PROTEIN YHGH"/>
    <property type="match status" value="1"/>
</dbReference>
<dbReference type="Proteomes" id="UP001057998">
    <property type="component" value="Chromosome 1"/>
</dbReference>
<accession>A0ABY5GG18</accession>
<name>A0ABY5GG18_9GAMM</name>
<dbReference type="Pfam" id="PF00156">
    <property type="entry name" value="Pribosyltran"/>
    <property type="match status" value="1"/>
</dbReference>
<dbReference type="EMBL" id="CP101508">
    <property type="protein sequence ID" value="UTV27858.1"/>
    <property type="molecule type" value="Genomic_DNA"/>
</dbReference>
<dbReference type="CDD" id="cd06223">
    <property type="entry name" value="PRTases_typeI"/>
    <property type="match status" value="1"/>
</dbReference>
<evidence type="ECO:0000313" key="3">
    <source>
        <dbReference type="EMBL" id="UTV27858.1"/>
    </source>
</evidence>
<evidence type="ECO:0000313" key="4">
    <source>
        <dbReference type="Proteomes" id="UP001057998"/>
    </source>
</evidence>
<dbReference type="InterPro" id="IPR000836">
    <property type="entry name" value="PRTase_dom"/>
</dbReference>
<reference evidence="3" key="1">
    <citation type="submission" date="2022-07" db="EMBL/GenBank/DDBJ databases">
        <title>Genome sequencing of Photobacterium atrarenae GJH2-4.</title>
        <authorList>
            <person name="Park S.-J."/>
        </authorList>
    </citation>
    <scope>NUCLEOTIDE SEQUENCE</scope>
    <source>
        <strain evidence="3">GJH2-4</strain>
    </source>
</reference>
<sequence>MDLYRLLGQLMARTPRQCQLCQLPLGREELLWCRHCQARFPRPPYCHRCGATTPTPTSACGRCLSDPPPWQQCYRLGEYHFPLNQLIHQLKFSGKFWLAEPLGQLLAREITVPAPVLIPVPMHRRRRLHRSFNQSTLLAQAVARALGSTCHGNALRRVRHTPPQRALSRRERQQNLHQAFILNTRALPEHVALVDDVITTGSTLAELTRLLLAHGCQQVDIYCLCYTPAPGQTSR</sequence>
<dbReference type="InterPro" id="IPR029057">
    <property type="entry name" value="PRTase-like"/>
</dbReference>
<gene>
    <name evidence="3" type="ORF">NNL38_00595</name>
</gene>
<evidence type="ECO:0000256" key="1">
    <source>
        <dbReference type="ARBA" id="ARBA00008007"/>
    </source>
</evidence>
<dbReference type="RefSeq" id="WP_255389113.1">
    <property type="nucleotide sequence ID" value="NZ_CP101508.1"/>
</dbReference>
<dbReference type="PANTHER" id="PTHR47505:SF1">
    <property type="entry name" value="DNA UTILIZATION PROTEIN YHGH"/>
    <property type="match status" value="1"/>
</dbReference>
<organism evidence="3 4">
    <name type="scientific">Photobacterium atrarenae</name>
    <dbReference type="NCBI Taxonomy" id="865757"/>
    <lineage>
        <taxon>Bacteria</taxon>
        <taxon>Pseudomonadati</taxon>
        <taxon>Pseudomonadota</taxon>
        <taxon>Gammaproteobacteria</taxon>
        <taxon>Vibrionales</taxon>
        <taxon>Vibrionaceae</taxon>
        <taxon>Photobacterium</taxon>
    </lineage>
</organism>
<dbReference type="InterPro" id="IPR051910">
    <property type="entry name" value="ComF/GntX_DNA_util-trans"/>
</dbReference>
<dbReference type="Gene3D" id="3.40.50.2020">
    <property type="match status" value="1"/>
</dbReference>